<keyword evidence="7" id="KW-0539">Nucleus</keyword>
<dbReference type="GO" id="GO:0005730">
    <property type="term" value="C:nucleolus"/>
    <property type="evidence" value="ECO:0007669"/>
    <property type="project" value="InterPro"/>
</dbReference>
<comment type="function">
    <text evidence="8">Accepts ubiquitin from the E1 complex and catalyzes its covalent attachment to other proteins. In vitro catalyzes 'Lys-48'-, as well as 'Lys-63'-linked polyubiquitination. May be involved in degradation of muscle-specific proteins. Mediates polyubiquitination of CYP3A4.</text>
</comment>
<comment type="subcellular location">
    <subcellularLocation>
        <location evidence="1">Nucleus</location>
    </subcellularLocation>
</comment>
<dbReference type="CDD" id="cd23795">
    <property type="entry name" value="UBCc_UBE2G1"/>
    <property type="match status" value="1"/>
</dbReference>
<dbReference type="InterPro" id="IPR023313">
    <property type="entry name" value="UBQ-conjugating_AS"/>
</dbReference>
<evidence type="ECO:0000256" key="9">
    <source>
        <dbReference type="PROSITE-ProRule" id="PRU10133"/>
    </source>
</evidence>
<evidence type="ECO:0000313" key="12">
    <source>
        <dbReference type="EMBL" id="CAG9559031.1"/>
    </source>
</evidence>
<dbReference type="GO" id="GO:0003714">
    <property type="term" value="F:transcription corepressor activity"/>
    <property type="evidence" value="ECO:0007669"/>
    <property type="project" value="TreeGrafter"/>
</dbReference>
<evidence type="ECO:0000256" key="4">
    <source>
        <dbReference type="ARBA" id="ARBA00022741"/>
    </source>
</evidence>
<keyword evidence="6" id="KW-0067">ATP-binding</keyword>
<dbReference type="GO" id="GO:0003723">
    <property type="term" value="F:RNA binding"/>
    <property type="evidence" value="ECO:0007669"/>
    <property type="project" value="TreeGrafter"/>
</dbReference>
<dbReference type="Pfam" id="PF00179">
    <property type="entry name" value="UQ_con"/>
    <property type="match status" value="1"/>
</dbReference>
<comment type="caution">
    <text evidence="12">The sequence shown here is derived from an EMBL/GenBank/DDBJ whole genome shotgun (WGS) entry which is preliminary data.</text>
</comment>
<feature type="compositionally biased region" description="Basic and acidic residues" evidence="10">
    <location>
        <begin position="1080"/>
        <end position="1096"/>
    </location>
</feature>
<dbReference type="PANTHER" id="PTHR13213">
    <property type="entry name" value="MYB-BINDING PROTEIN 1A FAMILY MEMBER"/>
    <property type="match status" value="1"/>
</dbReference>
<dbReference type="GO" id="GO:0032446">
    <property type="term" value="P:protein modification by small protein conjugation"/>
    <property type="evidence" value="ECO:0007669"/>
    <property type="project" value="UniProtKB-ARBA"/>
</dbReference>
<feature type="compositionally biased region" description="Acidic residues" evidence="10">
    <location>
        <begin position="703"/>
        <end position="723"/>
    </location>
</feature>
<name>A0A8J2QBL7_9NEOP</name>
<protein>
    <recommendedName>
        <fullName evidence="2">E2 ubiquitin-conjugating enzyme</fullName>
        <ecNumber evidence="2">2.3.2.23</ecNumber>
    </recommendedName>
</protein>
<gene>
    <name evidence="12" type="ORF">DCHRY22_LOCUS974</name>
</gene>
<feature type="region of interest" description="Disordered" evidence="10">
    <location>
        <begin position="669"/>
        <end position="726"/>
    </location>
</feature>
<evidence type="ECO:0000256" key="6">
    <source>
        <dbReference type="ARBA" id="ARBA00022840"/>
    </source>
</evidence>
<dbReference type="EMBL" id="CAKASE010000043">
    <property type="protein sequence ID" value="CAG9559031.1"/>
    <property type="molecule type" value="Genomic_DNA"/>
</dbReference>
<keyword evidence="5" id="KW-0833">Ubl conjugation pathway</keyword>
<dbReference type="OrthoDB" id="342531at2759"/>
<dbReference type="SMART" id="SM00212">
    <property type="entry name" value="UBCc"/>
    <property type="match status" value="1"/>
</dbReference>
<dbReference type="PANTHER" id="PTHR13213:SF2">
    <property type="entry name" value="MYB-BINDING PROTEIN 1A"/>
    <property type="match status" value="1"/>
</dbReference>
<proteinExistence type="predicted"/>
<evidence type="ECO:0000313" key="13">
    <source>
        <dbReference type="Proteomes" id="UP000789524"/>
    </source>
</evidence>
<dbReference type="GO" id="GO:0005524">
    <property type="term" value="F:ATP binding"/>
    <property type="evidence" value="ECO:0007669"/>
    <property type="project" value="UniProtKB-KW"/>
</dbReference>
<organism evidence="12 13">
    <name type="scientific">Danaus chrysippus</name>
    <name type="common">African queen</name>
    <dbReference type="NCBI Taxonomy" id="151541"/>
    <lineage>
        <taxon>Eukaryota</taxon>
        <taxon>Metazoa</taxon>
        <taxon>Ecdysozoa</taxon>
        <taxon>Arthropoda</taxon>
        <taxon>Hexapoda</taxon>
        <taxon>Insecta</taxon>
        <taxon>Pterygota</taxon>
        <taxon>Neoptera</taxon>
        <taxon>Endopterygota</taxon>
        <taxon>Lepidoptera</taxon>
        <taxon>Glossata</taxon>
        <taxon>Ditrysia</taxon>
        <taxon>Papilionoidea</taxon>
        <taxon>Nymphalidae</taxon>
        <taxon>Danainae</taxon>
        <taxon>Danaini</taxon>
        <taxon>Danaina</taxon>
        <taxon>Danaus</taxon>
        <taxon>Anosia</taxon>
    </lineage>
</organism>
<feature type="compositionally biased region" description="Acidic residues" evidence="10">
    <location>
        <begin position="676"/>
        <end position="695"/>
    </location>
</feature>
<evidence type="ECO:0000256" key="1">
    <source>
        <dbReference type="ARBA" id="ARBA00004123"/>
    </source>
</evidence>
<accession>A0A8J2QBL7</accession>
<dbReference type="Pfam" id="PF04931">
    <property type="entry name" value="DNA_pol_phi"/>
    <property type="match status" value="1"/>
</dbReference>
<evidence type="ECO:0000256" key="5">
    <source>
        <dbReference type="ARBA" id="ARBA00022786"/>
    </source>
</evidence>
<feature type="region of interest" description="Disordered" evidence="10">
    <location>
        <begin position="1080"/>
        <end position="1123"/>
    </location>
</feature>
<feature type="domain" description="UBC core" evidence="11">
    <location>
        <begin position="1146"/>
        <end position="1306"/>
    </location>
</feature>
<dbReference type="PROSITE" id="PS50127">
    <property type="entry name" value="UBC_2"/>
    <property type="match status" value="1"/>
</dbReference>
<dbReference type="GO" id="GO:0061631">
    <property type="term" value="F:ubiquitin conjugating enzyme activity"/>
    <property type="evidence" value="ECO:0007669"/>
    <property type="project" value="UniProtKB-EC"/>
</dbReference>
<dbReference type="InterPro" id="IPR000608">
    <property type="entry name" value="UBC"/>
</dbReference>
<dbReference type="Proteomes" id="UP000789524">
    <property type="component" value="Unassembled WGS sequence"/>
</dbReference>
<sequence>MDKPDKAVTASLLDAFDLLKSPTDDLKIVAGLKIHSRLRENEGGKELEYTLKRLVRSLGANIAELRTGYFAALVTLLTRFPEITVTQLLELIKKELHASGSSKSEVGDVALGHIMVCGAVFRSGLMLKCTEEEQKEVLQLFETASNKKSYLSTVATIVFIDFINNLDEEQFATIVWPNIKQNYKKAINEHSLDSLYFLMIVNEKFPKKVKLRKLIGVPELLHEDHITDICDKLMTGVDFNSLSHPIYQEFGKQIANSPHLSLFWNKIDSHLIKHNRNRELVSLNILNTVLLNLKENLEVVPDLLSDNFFKLFMDWFKGLQTASKIRNKRDNEDDSKIMVKKQKEVLMSLAKVLQSPSVDSKIRVKTLDKLLFSPGEINFTEITGSTVVKSIIAGLDVDGLKKMAKSLKKVFLNSSKKVIKEGVERNWYNNERVKAAELISYIVSHEAVKDDTEFKIKYMQLLMCFGFFKIGGDESVAVSSSLAGSIKSCFYRCFTSRFSNVEGLVTVLSSLSSFITSMMTKEKVRSKLEKQFDKENMDCWEMLTKVCSKIEKNESKSKVENVFLILLYQLGLFLFSEPSHVKIASSSIIELKSCYEHYMKDSKAKTSKKQNSIKEEPEWIEVVTEVLLSILSIESSVLRSVVQCVFRLLWEYLTPSSIAQIVSVLDPESEANPLGEESDMEDDEGEIDDSDEEGNENNKENEENSEPSDSEESEMEDDDDDEKDLNTPDQLRMAIQKALGNTTVDTDVESIDADMITEEEGKKLDEALAEAFKQFHQGKNKKTKKERKNKKSLSDFRIKVLDLIDIYLEKDPAMDICLNMIAPLTRCLEFCMQDNQFKELENRVRKSIKGLSKIKKFASTGDITQDILATYLKSVIEKGERSHFMYQALGDVLTYFSVFIINCSQKIEAQVSHTPKKNKISTLNDLLKETVDNFFHNRSCLLPIIFFHNILQLEWHGKYELASIVVKNVFNPKVRQFKRNEGVQLLSGFYLSMKRFKPISESCFAELANIERNFKESFTAILENNEMEVKPNFIESLRKLLNVIKNLYAQCNQESQLDFESMSSALTNFKVAAKNTNNVEESKHIIENGNKPSKEQNKKKKRKPLTNGDIDPPVQGSGNIGVPETSTSHMFHNLHKFSQPSFVKNHLFRVVRFPLTELNKNPVEGFSAGLIDDNDIYRWEVLIIGPPDTLYEGGFFKAHLHFPKEYPLRPPRMKFVTEIWHPNIEKNGDVCISILHEPGDDKWGYEKASERWLPVHTVETILISVISMLADPNDESPANVDAAKEWRESYSEFKRKVAQCVRKSQEDCS</sequence>
<evidence type="ECO:0000256" key="2">
    <source>
        <dbReference type="ARBA" id="ARBA00012486"/>
    </source>
</evidence>
<dbReference type="InterPro" id="IPR016135">
    <property type="entry name" value="UBQ-conjugating_enzyme/RWD"/>
</dbReference>
<dbReference type="SUPFAM" id="SSF54495">
    <property type="entry name" value="UBC-like"/>
    <property type="match status" value="1"/>
</dbReference>
<dbReference type="EC" id="2.3.2.23" evidence="2"/>
<evidence type="ECO:0000256" key="7">
    <source>
        <dbReference type="ARBA" id="ARBA00023242"/>
    </source>
</evidence>
<reference evidence="12" key="1">
    <citation type="submission" date="2021-09" db="EMBL/GenBank/DDBJ databases">
        <authorList>
            <person name="Martin H S."/>
        </authorList>
    </citation>
    <scope>NUCLEOTIDE SEQUENCE</scope>
</reference>
<dbReference type="GO" id="GO:0043565">
    <property type="term" value="F:sequence-specific DNA binding"/>
    <property type="evidence" value="ECO:0007669"/>
    <property type="project" value="TreeGrafter"/>
</dbReference>
<keyword evidence="3" id="KW-0808">Transferase</keyword>
<dbReference type="InterPro" id="IPR007015">
    <property type="entry name" value="DNA_pol_V/MYBBP1A"/>
</dbReference>
<dbReference type="PROSITE" id="PS00183">
    <property type="entry name" value="UBC_1"/>
    <property type="match status" value="1"/>
</dbReference>
<dbReference type="Gene3D" id="3.10.110.10">
    <property type="entry name" value="Ubiquitin Conjugating Enzyme"/>
    <property type="match status" value="1"/>
</dbReference>
<evidence type="ECO:0000256" key="8">
    <source>
        <dbReference type="ARBA" id="ARBA00053162"/>
    </source>
</evidence>
<keyword evidence="4" id="KW-0547">Nucleotide-binding</keyword>
<evidence type="ECO:0000259" key="11">
    <source>
        <dbReference type="PROSITE" id="PS50127"/>
    </source>
</evidence>
<dbReference type="FunFam" id="3.10.110.10:FF:000018">
    <property type="entry name" value="Ubiquitin-conjugating enzyme E2 G1"/>
    <property type="match status" value="1"/>
</dbReference>
<keyword evidence="13" id="KW-1185">Reference proteome</keyword>
<feature type="active site" description="Glycyl thioester intermediate" evidence="9">
    <location>
        <position position="1231"/>
    </location>
</feature>
<evidence type="ECO:0000256" key="10">
    <source>
        <dbReference type="SAM" id="MobiDB-lite"/>
    </source>
</evidence>
<evidence type="ECO:0000256" key="3">
    <source>
        <dbReference type="ARBA" id="ARBA00022679"/>
    </source>
</evidence>